<gene>
    <name evidence="2" type="ORF">MicloDRAFT_00049960</name>
</gene>
<keyword evidence="3" id="KW-1185">Reference proteome</keyword>
<evidence type="ECO:0000313" key="3">
    <source>
        <dbReference type="Proteomes" id="UP000003947"/>
    </source>
</evidence>
<dbReference type="HOGENOM" id="CLU_035301_1_3_5"/>
<dbReference type="InterPro" id="IPR045851">
    <property type="entry name" value="AMP-bd_C_sf"/>
</dbReference>
<dbReference type="Proteomes" id="UP000003947">
    <property type="component" value="Unassembled WGS sequence"/>
</dbReference>
<dbReference type="InterPro" id="IPR042099">
    <property type="entry name" value="ANL_N_sf"/>
</dbReference>
<dbReference type="SUPFAM" id="SSF56801">
    <property type="entry name" value="Acetyl-CoA synthetase-like"/>
    <property type="match status" value="1"/>
</dbReference>
<dbReference type="PATRIC" id="fig|864069.3.peg.5376"/>
<sequence length="420" mass="44702">MTLQKVGNTTLSDAFDTLETRAPAEREAALFAMLPDILKQAAQAPAYAQRLQGLDLDGIRSREALATLPVLRKSELPGLQKAALPFGGFVPGAPGSFGRLFTSPGPIFEPEADAPDPWNAARGLFAAGFRRGDVVLNTFSYHLTPGGFIMDSGARALGCAVIPAGPGNTEQQFELIEAYRPVAYCGTPDFLKILLDGAASSGRDVSSIRRALVSGAAFPKSLQDEFSAKGIEAYQAYATADLGFIAYETPAREGLVVNEDIIVEIVRPGTGDPVPEGDVGEIVVTTLDRHRPFIRLALGDLTAAMSGSSPCGRTNMRIKGWMGRADQATKVKGMFVRPEQVAEIGRRQPALGRLRLVVTRDGETDVMTLMAETDNPSDALAATLAEALQTILKLRGSVMLISPGSLPNDGKVIADERTFS</sequence>
<dbReference type="STRING" id="864069.MicloDRAFT_00049960"/>
<name>I4YWS1_9HYPH</name>
<dbReference type="eggNOG" id="COG1541">
    <property type="taxonomic scope" value="Bacteria"/>
</dbReference>
<dbReference type="InterPro" id="IPR000873">
    <property type="entry name" value="AMP-dep_synth/lig_dom"/>
</dbReference>
<evidence type="ECO:0000313" key="2">
    <source>
        <dbReference type="EMBL" id="EIM28413.1"/>
    </source>
</evidence>
<dbReference type="Gene3D" id="3.40.50.12780">
    <property type="entry name" value="N-terminal domain of ligase-like"/>
    <property type="match status" value="1"/>
</dbReference>
<dbReference type="AlphaFoldDB" id="I4YWS1"/>
<dbReference type="PANTHER" id="PTHR43845">
    <property type="entry name" value="BLR5969 PROTEIN"/>
    <property type="match status" value="1"/>
</dbReference>
<proteinExistence type="predicted"/>
<reference evidence="2 3" key="1">
    <citation type="submission" date="2012-02" db="EMBL/GenBank/DDBJ databases">
        <title>Improved High-Quality Draft sequence of Microvirga sp. WSM3557.</title>
        <authorList>
            <consortium name="US DOE Joint Genome Institute"/>
            <person name="Lucas S."/>
            <person name="Han J."/>
            <person name="Lapidus A."/>
            <person name="Cheng J.-F."/>
            <person name="Goodwin L."/>
            <person name="Pitluck S."/>
            <person name="Peters L."/>
            <person name="Zhang X."/>
            <person name="Detter J.C."/>
            <person name="Han C."/>
            <person name="Tapia R."/>
            <person name="Land M."/>
            <person name="Hauser L."/>
            <person name="Kyrpides N."/>
            <person name="Ivanova N."/>
            <person name="Pagani I."/>
            <person name="Brau L."/>
            <person name="Yates R."/>
            <person name="O'Hara G."/>
            <person name="Rui T."/>
            <person name="Howieson J."/>
            <person name="Reeve W."/>
            <person name="Woyke T."/>
        </authorList>
    </citation>
    <scope>NUCLEOTIDE SEQUENCE [LARGE SCALE GENOMIC DNA]</scope>
    <source>
        <strain evidence="2 3">WSM3557</strain>
    </source>
</reference>
<feature type="domain" description="AMP-dependent synthetase/ligase" evidence="1">
    <location>
        <begin position="130"/>
        <end position="285"/>
    </location>
</feature>
<evidence type="ECO:0000259" key="1">
    <source>
        <dbReference type="Pfam" id="PF00501"/>
    </source>
</evidence>
<accession>I4YWS1</accession>
<dbReference type="Gene3D" id="3.30.300.30">
    <property type="match status" value="1"/>
</dbReference>
<dbReference type="PANTHER" id="PTHR43845:SF1">
    <property type="entry name" value="BLR5969 PROTEIN"/>
    <property type="match status" value="1"/>
</dbReference>
<protein>
    <submittedName>
        <fullName evidence="2">Coenzyme F390 synthetase</fullName>
    </submittedName>
</protein>
<dbReference type="EMBL" id="JH660645">
    <property type="protein sequence ID" value="EIM28413.1"/>
    <property type="molecule type" value="Genomic_DNA"/>
</dbReference>
<organism evidence="2 3">
    <name type="scientific">Microvirga lotononidis</name>
    <dbReference type="NCBI Taxonomy" id="864069"/>
    <lineage>
        <taxon>Bacteria</taxon>
        <taxon>Pseudomonadati</taxon>
        <taxon>Pseudomonadota</taxon>
        <taxon>Alphaproteobacteria</taxon>
        <taxon>Hyphomicrobiales</taxon>
        <taxon>Methylobacteriaceae</taxon>
        <taxon>Microvirga</taxon>
    </lineage>
</organism>
<dbReference type="Pfam" id="PF00501">
    <property type="entry name" value="AMP-binding"/>
    <property type="match status" value="1"/>
</dbReference>